<evidence type="ECO:0008006" key="4">
    <source>
        <dbReference type="Google" id="ProtNLM"/>
    </source>
</evidence>
<evidence type="ECO:0000313" key="2">
    <source>
        <dbReference type="EMBL" id="SFC47182.1"/>
    </source>
</evidence>
<gene>
    <name evidence="2" type="ORF">SAMN04488094_10597</name>
</gene>
<evidence type="ECO:0000313" key="3">
    <source>
        <dbReference type="Proteomes" id="UP000198728"/>
    </source>
</evidence>
<feature type="signal peptide" evidence="1">
    <location>
        <begin position="1"/>
        <end position="19"/>
    </location>
</feature>
<dbReference type="EMBL" id="FOLG01000005">
    <property type="protein sequence ID" value="SFC47182.1"/>
    <property type="molecule type" value="Genomic_DNA"/>
</dbReference>
<organism evidence="2 3">
    <name type="scientific">Tropicimonas isoalkanivorans</name>
    <dbReference type="NCBI Taxonomy" id="441112"/>
    <lineage>
        <taxon>Bacteria</taxon>
        <taxon>Pseudomonadati</taxon>
        <taxon>Pseudomonadota</taxon>
        <taxon>Alphaproteobacteria</taxon>
        <taxon>Rhodobacterales</taxon>
        <taxon>Roseobacteraceae</taxon>
        <taxon>Tropicimonas</taxon>
    </lineage>
</organism>
<protein>
    <recommendedName>
        <fullName evidence="4">YMGG-like Gly-zipper</fullName>
    </recommendedName>
</protein>
<dbReference type="AlphaFoldDB" id="A0A1I1JGU6"/>
<dbReference type="RefSeq" id="WP_093360663.1">
    <property type="nucleotide sequence ID" value="NZ_FOLG01000005.1"/>
</dbReference>
<name>A0A1I1JGU6_9RHOB</name>
<keyword evidence="3" id="KW-1185">Reference proteome</keyword>
<dbReference type="STRING" id="441112.SAMN04488094_10597"/>
<evidence type="ECO:0000256" key="1">
    <source>
        <dbReference type="SAM" id="SignalP"/>
    </source>
</evidence>
<feature type="chain" id="PRO_5011778488" description="YMGG-like Gly-zipper" evidence="1">
    <location>
        <begin position="20"/>
        <end position="72"/>
    </location>
</feature>
<reference evidence="2 3" key="1">
    <citation type="submission" date="2016-10" db="EMBL/GenBank/DDBJ databases">
        <authorList>
            <person name="de Groot N.N."/>
        </authorList>
    </citation>
    <scope>NUCLEOTIDE SEQUENCE [LARGE SCALE GENOMIC DNA]</scope>
    <source>
        <strain evidence="2 3">DSM 19548</strain>
    </source>
</reference>
<dbReference type="PROSITE" id="PS51257">
    <property type="entry name" value="PROKAR_LIPOPROTEIN"/>
    <property type="match status" value="1"/>
</dbReference>
<proteinExistence type="predicted"/>
<keyword evidence="1" id="KW-0732">Signal</keyword>
<accession>A0A1I1JGU6</accession>
<sequence>MAKPLKLLPLLALASLAAACTTGNDLQRAGVGAATGAAVAGATDNDIATGAAIGGVAGALSDDAARATGRSF</sequence>
<dbReference type="Proteomes" id="UP000198728">
    <property type="component" value="Unassembled WGS sequence"/>
</dbReference>